<evidence type="ECO:0000256" key="1">
    <source>
        <dbReference type="ARBA" id="ARBA00004300"/>
    </source>
</evidence>
<feature type="compositionally biased region" description="Polar residues" evidence="4">
    <location>
        <begin position="321"/>
        <end position="336"/>
    </location>
</feature>
<gene>
    <name evidence="6" type="ORF">QE152_g15746</name>
</gene>
<feature type="compositionally biased region" description="Basic and acidic residues" evidence="4">
    <location>
        <begin position="395"/>
        <end position="418"/>
    </location>
</feature>
<evidence type="ECO:0000256" key="2">
    <source>
        <dbReference type="ARBA" id="ARBA00022490"/>
    </source>
</evidence>
<evidence type="ECO:0000313" key="7">
    <source>
        <dbReference type="Proteomes" id="UP001458880"/>
    </source>
</evidence>
<feature type="compositionally biased region" description="Polar residues" evidence="4">
    <location>
        <begin position="96"/>
        <end position="126"/>
    </location>
</feature>
<feature type="region of interest" description="Disordered" evidence="4">
    <location>
        <begin position="248"/>
        <end position="561"/>
    </location>
</feature>
<accession>A0AAW1L7J0</accession>
<sequence length="872" mass="98353">MTKQSVGPQNGKHYQPSNITPGYQIDESKQSVGGQIGKPYKLSNITPGYQIDESKQSVGPQNGKHYETTDTTPGYQIGDESKQSVGPQNGKHYETTDTTPGYQIGETKQSVGRQNGNNYDPTNITPGYQMGERRKVIDRRTDKSYEPSNIAGGYQIDPSRKVVDSGNDRKYRATDIARGHQIDESKNIMERQIDEDQGPSDIAYVYQVDENGSKLLPGGIVQAEILADPNKDCQITVDQGGAVSYAEFSRTRTEEQKIPDMKQPTKYHVQPQSKPVSTEDPQPYVHTSSKKTVKISDQDDHYPSGGDRISEKSQEHKRSDGTTISSDADASSYSKPNSDHSPRAESLKSSYPAHSEDKHLVKGDFTQKLQSNGESYDKKPSGDRVVSPKSASAKTYKDEIIRGTEIKNHRKKLQEDDKKKHKNGPVRKSGQDTSSAVESMVTSASPTHSEKTVTSTDIKTDDKTQDSGESTSARTKDDEKSQESGKKPKKERVPIMCYRKGKEPPVLPAKKPPTVPVPDPSIESIPTVQAAEPPTSLQDRGVNTDNVETVTDSSESSDSSESIPRLCLCCNTAEAKYRSRLRGLPNQLQRALCDPCFIQNQQVTMPGSRPYYTYPGHVCCCYTMIKTETVRKIQRTVQELEDLDRERNLCSCTYGCKLHKHTGKRERCSKAVAYTLTFEDVEKTDSDDDLRRRHKRPPLEEVRVKIPHFVKKSKKDRENRKKSKHEKRKKHHKSDNDTKTLTLQDHLVTNRPNFIASAEERRQALIELAYMREERCQKYKQLLAMSNGVFSERNVSNKLSKPHMFSSKEMKKITANNYKKLPEVQKKLEENRNQQIKRANKILSDMFNRKLRERVLKGKLSLSTNTSVIKLT</sequence>
<feature type="region of interest" description="Disordered" evidence="4">
    <location>
        <begin position="1"/>
        <end position="169"/>
    </location>
</feature>
<dbReference type="EMBL" id="JASPKY010000157">
    <property type="protein sequence ID" value="KAK9729842.1"/>
    <property type="molecule type" value="Genomic_DNA"/>
</dbReference>
<protein>
    <submittedName>
        <fullName evidence="6">ALMS motif</fullName>
    </submittedName>
</protein>
<dbReference type="AlphaFoldDB" id="A0AAW1L7J0"/>
<feature type="compositionally biased region" description="Low complexity" evidence="4">
    <location>
        <begin position="552"/>
        <end position="561"/>
    </location>
</feature>
<feature type="compositionally biased region" description="Basic residues" evidence="4">
    <location>
        <begin position="705"/>
        <end position="733"/>
    </location>
</feature>
<name>A0AAW1L7J0_POPJA</name>
<evidence type="ECO:0000256" key="4">
    <source>
        <dbReference type="SAM" id="MobiDB-lite"/>
    </source>
</evidence>
<feature type="domain" description="ALMS motif" evidence="5">
    <location>
        <begin position="739"/>
        <end position="859"/>
    </location>
</feature>
<evidence type="ECO:0000259" key="5">
    <source>
        <dbReference type="Pfam" id="PF15309"/>
    </source>
</evidence>
<feature type="compositionally biased region" description="Polar residues" evidence="4">
    <location>
        <begin position="431"/>
        <end position="457"/>
    </location>
</feature>
<evidence type="ECO:0000313" key="6">
    <source>
        <dbReference type="EMBL" id="KAK9729842.1"/>
    </source>
</evidence>
<proteinExistence type="predicted"/>
<dbReference type="InterPro" id="IPR029299">
    <property type="entry name" value="ALMS_motif"/>
</dbReference>
<feature type="compositionally biased region" description="Polar residues" evidence="4">
    <location>
        <begin position="535"/>
        <end position="551"/>
    </location>
</feature>
<evidence type="ECO:0000256" key="3">
    <source>
        <dbReference type="ARBA" id="ARBA00023212"/>
    </source>
</evidence>
<dbReference type="Proteomes" id="UP001458880">
    <property type="component" value="Unassembled WGS sequence"/>
</dbReference>
<comment type="subcellular location">
    <subcellularLocation>
        <location evidence="1">Cytoplasm</location>
        <location evidence="1">Cytoskeleton</location>
        <location evidence="1">Microtubule organizing center</location>
        <location evidence="1">Centrosome</location>
    </subcellularLocation>
</comment>
<keyword evidence="7" id="KW-1185">Reference proteome</keyword>
<feature type="compositionally biased region" description="Basic and acidic residues" evidence="4">
    <location>
        <begin position="337"/>
        <end position="346"/>
    </location>
</feature>
<dbReference type="GO" id="GO:0005813">
    <property type="term" value="C:centrosome"/>
    <property type="evidence" value="ECO:0007669"/>
    <property type="project" value="UniProtKB-SubCell"/>
</dbReference>
<feature type="compositionally biased region" description="Basic and acidic residues" evidence="4">
    <location>
        <begin position="131"/>
        <end position="145"/>
    </location>
</feature>
<keyword evidence="3" id="KW-0206">Cytoskeleton</keyword>
<organism evidence="6 7">
    <name type="scientific">Popillia japonica</name>
    <name type="common">Japanese beetle</name>
    <dbReference type="NCBI Taxonomy" id="7064"/>
    <lineage>
        <taxon>Eukaryota</taxon>
        <taxon>Metazoa</taxon>
        <taxon>Ecdysozoa</taxon>
        <taxon>Arthropoda</taxon>
        <taxon>Hexapoda</taxon>
        <taxon>Insecta</taxon>
        <taxon>Pterygota</taxon>
        <taxon>Neoptera</taxon>
        <taxon>Endopterygota</taxon>
        <taxon>Coleoptera</taxon>
        <taxon>Polyphaga</taxon>
        <taxon>Scarabaeiformia</taxon>
        <taxon>Scarabaeidae</taxon>
        <taxon>Rutelinae</taxon>
        <taxon>Popillia</taxon>
    </lineage>
</organism>
<reference evidence="6 7" key="1">
    <citation type="journal article" date="2024" name="BMC Genomics">
        <title>De novo assembly and annotation of Popillia japonica's genome with initial clues to its potential as an invasive pest.</title>
        <authorList>
            <person name="Cucini C."/>
            <person name="Boschi S."/>
            <person name="Funari R."/>
            <person name="Cardaioli E."/>
            <person name="Iannotti N."/>
            <person name="Marturano G."/>
            <person name="Paoli F."/>
            <person name="Bruttini M."/>
            <person name="Carapelli A."/>
            <person name="Frati F."/>
            <person name="Nardi F."/>
        </authorList>
    </citation>
    <scope>NUCLEOTIDE SEQUENCE [LARGE SCALE GENOMIC DNA]</scope>
    <source>
        <strain evidence="6">DMR45628</strain>
    </source>
</reference>
<feature type="compositionally biased region" description="Basic and acidic residues" evidence="4">
    <location>
        <begin position="474"/>
        <end position="486"/>
    </location>
</feature>
<feature type="compositionally biased region" description="Pro residues" evidence="4">
    <location>
        <begin position="505"/>
        <end position="519"/>
    </location>
</feature>
<comment type="caution">
    <text evidence="6">The sequence shown here is derived from an EMBL/GenBank/DDBJ whole genome shotgun (WGS) entry which is preliminary data.</text>
</comment>
<feature type="compositionally biased region" description="Basic and acidic residues" evidence="4">
    <location>
        <begin position="158"/>
        <end position="169"/>
    </location>
</feature>
<feature type="compositionally biased region" description="Basic and acidic residues" evidence="4">
    <location>
        <begin position="249"/>
        <end position="260"/>
    </location>
</feature>
<feature type="compositionally biased region" description="Basic and acidic residues" evidence="4">
    <location>
        <begin position="294"/>
        <end position="320"/>
    </location>
</feature>
<feature type="region of interest" description="Disordered" evidence="4">
    <location>
        <begin position="685"/>
        <end position="741"/>
    </location>
</feature>
<keyword evidence="2" id="KW-0963">Cytoplasm</keyword>
<dbReference type="Pfam" id="PF15309">
    <property type="entry name" value="ALMS_motif"/>
    <property type="match status" value="1"/>
</dbReference>
<feature type="compositionally biased region" description="Polar residues" evidence="4">
    <location>
        <begin position="270"/>
        <end position="280"/>
    </location>
</feature>